<evidence type="ECO:0000256" key="2">
    <source>
        <dbReference type="ARBA" id="ARBA00022963"/>
    </source>
</evidence>
<reference evidence="5" key="2">
    <citation type="submission" date="2015-01" db="EMBL/GenBank/DDBJ databases">
        <title>Evolutionary Origins and Diversification of the Mycorrhizal Mutualists.</title>
        <authorList>
            <consortium name="DOE Joint Genome Institute"/>
            <consortium name="Mycorrhizal Genomics Consortium"/>
            <person name="Kohler A."/>
            <person name="Kuo A."/>
            <person name="Nagy L.G."/>
            <person name="Floudas D."/>
            <person name="Copeland A."/>
            <person name="Barry K.W."/>
            <person name="Cichocki N."/>
            <person name="Veneault-Fourrey C."/>
            <person name="LaButti K."/>
            <person name="Lindquist E.A."/>
            <person name="Lipzen A."/>
            <person name="Lundell T."/>
            <person name="Morin E."/>
            <person name="Murat C."/>
            <person name="Riley R."/>
            <person name="Ohm R."/>
            <person name="Sun H."/>
            <person name="Tunlid A."/>
            <person name="Henrissat B."/>
            <person name="Grigoriev I.V."/>
            <person name="Hibbett D.S."/>
            <person name="Martin F."/>
        </authorList>
    </citation>
    <scope>NUCLEOTIDE SEQUENCE [LARGE SCALE GENOMIC DNA]</scope>
    <source>
        <strain evidence="5">MAFF 305830</strain>
    </source>
</reference>
<dbReference type="EMBL" id="KN824277">
    <property type="protein sequence ID" value="KIM34182.1"/>
    <property type="molecule type" value="Genomic_DNA"/>
</dbReference>
<feature type="domain" description="Ubiquitin-like" evidence="3">
    <location>
        <begin position="363"/>
        <end position="445"/>
    </location>
</feature>
<accession>A0A0C2XZ99</accession>
<dbReference type="InterPro" id="IPR016035">
    <property type="entry name" value="Acyl_Trfase/lysoPLipase"/>
</dbReference>
<gene>
    <name evidence="4" type="ORF">M408DRAFT_91728</name>
</gene>
<name>A0A0C2XZ99_SERVB</name>
<dbReference type="STRING" id="933852.A0A0C2XZ99"/>
<keyword evidence="2" id="KW-0442">Lipid degradation</keyword>
<proteinExistence type="predicted"/>
<dbReference type="HOGENOM" id="CLU_000288_144_2_1"/>
<dbReference type="SUPFAM" id="SSF52151">
    <property type="entry name" value="FabD/lysophospholipase-like"/>
    <property type="match status" value="1"/>
</dbReference>
<dbReference type="Gene3D" id="3.40.1090.10">
    <property type="entry name" value="Cytosolic phospholipase A2 catalytic domain"/>
    <property type="match status" value="1"/>
</dbReference>
<dbReference type="GO" id="GO:0047499">
    <property type="term" value="F:calcium-independent phospholipase A2 activity"/>
    <property type="evidence" value="ECO:0007669"/>
    <property type="project" value="TreeGrafter"/>
</dbReference>
<evidence type="ECO:0000259" key="3">
    <source>
        <dbReference type="Pfam" id="PF22893"/>
    </source>
</evidence>
<evidence type="ECO:0000313" key="4">
    <source>
        <dbReference type="EMBL" id="KIM34182.1"/>
    </source>
</evidence>
<dbReference type="Pfam" id="PF22893">
    <property type="entry name" value="ULD_2"/>
    <property type="match status" value="1"/>
</dbReference>
<dbReference type="OrthoDB" id="3271094at2759"/>
<organism evidence="4 5">
    <name type="scientific">Serendipita vermifera MAFF 305830</name>
    <dbReference type="NCBI Taxonomy" id="933852"/>
    <lineage>
        <taxon>Eukaryota</taxon>
        <taxon>Fungi</taxon>
        <taxon>Dikarya</taxon>
        <taxon>Basidiomycota</taxon>
        <taxon>Agaricomycotina</taxon>
        <taxon>Agaricomycetes</taxon>
        <taxon>Sebacinales</taxon>
        <taxon>Serendipitaceae</taxon>
        <taxon>Serendipita</taxon>
    </lineage>
</organism>
<keyword evidence="1" id="KW-0378">Hydrolase</keyword>
<reference evidence="4 5" key="1">
    <citation type="submission" date="2014-04" db="EMBL/GenBank/DDBJ databases">
        <authorList>
            <consortium name="DOE Joint Genome Institute"/>
            <person name="Kuo A."/>
            <person name="Zuccaro A."/>
            <person name="Kohler A."/>
            <person name="Nagy L.G."/>
            <person name="Floudas D."/>
            <person name="Copeland A."/>
            <person name="Barry K.W."/>
            <person name="Cichocki N."/>
            <person name="Veneault-Fourrey C."/>
            <person name="LaButti K."/>
            <person name="Lindquist E.A."/>
            <person name="Lipzen A."/>
            <person name="Lundell T."/>
            <person name="Morin E."/>
            <person name="Murat C."/>
            <person name="Sun H."/>
            <person name="Tunlid A."/>
            <person name="Henrissat B."/>
            <person name="Grigoriev I.V."/>
            <person name="Hibbett D.S."/>
            <person name="Martin F."/>
            <person name="Nordberg H.P."/>
            <person name="Cantor M.N."/>
            <person name="Hua S.X."/>
        </authorList>
    </citation>
    <scope>NUCLEOTIDE SEQUENCE [LARGE SCALE GENOMIC DNA]</scope>
    <source>
        <strain evidence="4 5">MAFF 305830</strain>
    </source>
</reference>
<dbReference type="GO" id="GO:0016020">
    <property type="term" value="C:membrane"/>
    <property type="evidence" value="ECO:0007669"/>
    <property type="project" value="TreeGrafter"/>
</dbReference>
<dbReference type="GO" id="GO:0019369">
    <property type="term" value="P:arachidonate metabolic process"/>
    <property type="evidence" value="ECO:0007669"/>
    <property type="project" value="TreeGrafter"/>
</dbReference>
<keyword evidence="2" id="KW-0443">Lipid metabolism</keyword>
<evidence type="ECO:0000313" key="5">
    <source>
        <dbReference type="Proteomes" id="UP000054097"/>
    </source>
</evidence>
<sequence length="483" mass="53152">MNTGHDKQKGISVVSFDGGGPGVVSQLVMMEEFMERMAFDNNIEEDESYPTGCCDLMGGVGFGGLVALLLGRLRMTVGGAIEELITIGRTVFSQDTQDQSPEANTRRLRNAVEDMLRRNKHPVDLKLRESAQAQCKVVVFAAPAAVTNHCQAFRTYRHRGKGLDCTFIDAACAILASPETFAPVAIGPPSRCQKFVGIPHGYVNPIREVFKEAQRIYGDDKPVSLFLSLGSGQQSPNSIIETRLTQITYDCGIVEKDLSHQLGGAAAYLRLNVDKGLETIETTQWNDVSAIISHTRAYLEMATITNFIDEAVQRVLGEAGSLTLGELVGGGSSAKIRFDSQELGALLKREFKPMHDILEVISERITLVDATGTRIPIPLQLCVSYEMLAGIIRSYYEHHHPPGTGLVRQGHYQLVCGTEREEVEPSKWSFIATSGMMVEMSMIRHNRHKRDMSCPKCGRISNTRIIDTWATSHPAMCSFGSLI</sequence>
<dbReference type="AlphaFoldDB" id="A0A0C2XZ99"/>
<protein>
    <recommendedName>
        <fullName evidence="3">Ubiquitin-like domain-containing protein</fullName>
    </recommendedName>
</protein>
<dbReference type="InterPro" id="IPR054464">
    <property type="entry name" value="ULD_fung"/>
</dbReference>
<dbReference type="GO" id="GO:0016042">
    <property type="term" value="P:lipid catabolic process"/>
    <property type="evidence" value="ECO:0007669"/>
    <property type="project" value="UniProtKB-KW"/>
</dbReference>
<evidence type="ECO:0000256" key="1">
    <source>
        <dbReference type="ARBA" id="ARBA00022801"/>
    </source>
</evidence>
<dbReference type="PANTHER" id="PTHR24185:SF1">
    <property type="entry name" value="CALCIUM-INDEPENDENT PHOSPHOLIPASE A2-GAMMA"/>
    <property type="match status" value="1"/>
</dbReference>
<dbReference type="Proteomes" id="UP000054097">
    <property type="component" value="Unassembled WGS sequence"/>
</dbReference>
<dbReference type="PANTHER" id="PTHR24185">
    <property type="entry name" value="CALCIUM-INDEPENDENT PHOSPHOLIPASE A2-GAMMA"/>
    <property type="match status" value="1"/>
</dbReference>
<keyword evidence="5" id="KW-1185">Reference proteome</keyword>